<dbReference type="AlphaFoldDB" id="X1NDA3"/>
<protein>
    <submittedName>
        <fullName evidence="3">Uncharacterized protein</fullName>
    </submittedName>
</protein>
<keyword evidence="2" id="KW-0472">Membrane</keyword>
<proteinExistence type="predicted"/>
<feature type="transmembrane region" description="Helical" evidence="2">
    <location>
        <begin position="65"/>
        <end position="83"/>
    </location>
</feature>
<feature type="region of interest" description="Disordered" evidence="1">
    <location>
        <begin position="1"/>
        <end position="22"/>
    </location>
</feature>
<keyword evidence="2" id="KW-1133">Transmembrane helix</keyword>
<accession>X1NDA3</accession>
<dbReference type="EMBL" id="BARV01026495">
    <property type="protein sequence ID" value="GAI41598.1"/>
    <property type="molecule type" value="Genomic_DNA"/>
</dbReference>
<name>X1NDA3_9ZZZZ</name>
<gene>
    <name evidence="3" type="ORF">S06H3_42800</name>
</gene>
<evidence type="ECO:0000313" key="3">
    <source>
        <dbReference type="EMBL" id="GAI41598.1"/>
    </source>
</evidence>
<reference evidence="3" key="1">
    <citation type="journal article" date="2014" name="Front. Microbiol.">
        <title>High frequency of phylogenetically diverse reductive dehalogenase-homologous genes in deep subseafloor sedimentary metagenomes.</title>
        <authorList>
            <person name="Kawai M."/>
            <person name="Futagami T."/>
            <person name="Toyoda A."/>
            <person name="Takaki Y."/>
            <person name="Nishi S."/>
            <person name="Hori S."/>
            <person name="Arai W."/>
            <person name="Tsubouchi T."/>
            <person name="Morono Y."/>
            <person name="Uchiyama I."/>
            <person name="Ito T."/>
            <person name="Fujiyama A."/>
            <person name="Inagaki F."/>
            <person name="Takami H."/>
        </authorList>
    </citation>
    <scope>NUCLEOTIDE SEQUENCE</scope>
    <source>
        <strain evidence="3">Expedition CK06-06</strain>
    </source>
</reference>
<comment type="caution">
    <text evidence="3">The sequence shown here is derived from an EMBL/GenBank/DDBJ whole genome shotgun (WGS) entry which is preliminary data.</text>
</comment>
<sequence length="87" mass="10163">MVRGTERPSVRILPPEPSSENRAKNPVFVFSLITRMSRPREAPRPYFVSKNGVKKVKKILLSETYGFRFFILFILTTILKLKLQLLR</sequence>
<feature type="non-terminal residue" evidence="3">
    <location>
        <position position="87"/>
    </location>
</feature>
<evidence type="ECO:0000256" key="2">
    <source>
        <dbReference type="SAM" id="Phobius"/>
    </source>
</evidence>
<organism evidence="3">
    <name type="scientific">marine sediment metagenome</name>
    <dbReference type="NCBI Taxonomy" id="412755"/>
    <lineage>
        <taxon>unclassified sequences</taxon>
        <taxon>metagenomes</taxon>
        <taxon>ecological metagenomes</taxon>
    </lineage>
</organism>
<evidence type="ECO:0000256" key="1">
    <source>
        <dbReference type="SAM" id="MobiDB-lite"/>
    </source>
</evidence>
<keyword evidence="2" id="KW-0812">Transmembrane</keyword>